<dbReference type="InterPro" id="IPR028082">
    <property type="entry name" value="Peripla_BP_I"/>
</dbReference>
<dbReference type="EMBL" id="VIFX01000066">
    <property type="protein sequence ID" value="TQR82614.1"/>
    <property type="molecule type" value="Genomic_DNA"/>
</dbReference>
<evidence type="ECO:0000259" key="5">
    <source>
        <dbReference type="PROSITE" id="PS50932"/>
    </source>
</evidence>
<dbReference type="Proteomes" id="UP000315759">
    <property type="component" value="Unassembled WGS sequence"/>
</dbReference>
<protein>
    <submittedName>
        <fullName evidence="6">LacI family transcriptional regulator</fullName>
    </submittedName>
</protein>
<name>A0A544VRJ9_9MYCO</name>
<dbReference type="AlphaFoldDB" id="A0A544VRJ9"/>
<feature type="region of interest" description="Disordered" evidence="4">
    <location>
        <begin position="314"/>
        <end position="333"/>
    </location>
</feature>
<dbReference type="PANTHER" id="PTHR30146">
    <property type="entry name" value="LACI-RELATED TRANSCRIPTIONAL REPRESSOR"/>
    <property type="match status" value="1"/>
</dbReference>
<dbReference type="GO" id="GO:0000976">
    <property type="term" value="F:transcription cis-regulatory region binding"/>
    <property type="evidence" value="ECO:0007669"/>
    <property type="project" value="TreeGrafter"/>
</dbReference>
<reference evidence="6 7" key="1">
    <citation type="submission" date="2018-10" db="EMBL/GenBank/DDBJ databases">
        <title>Draft genome of Mycobacterium hodleri strain B.</title>
        <authorList>
            <person name="Amande T.J."/>
            <person name="Mcgenity T.J."/>
        </authorList>
    </citation>
    <scope>NUCLEOTIDE SEQUENCE [LARGE SCALE GENOMIC DNA]</scope>
    <source>
        <strain evidence="6 7">B</strain>
    </source>
</reference>
<keyword evidence="1" id="KW-0805">Transcription regulation</keyword>
<evidence type="ECO:0000256" key="3">
    <source>
        <dbReference type="ARBA" id="ARBA00023163"/>
    </source>
</evidence>
<proteinExistence type="predicted"/>
<evidence type="ECO:0000313" key="7">
    <source>
        <dbReference type="Proteomes" id="UP000315759"/>
    </source>
</evidence>
<evidence type="ECO:0000256" key="4">
    <source>
        <dbReference type="SAM" id="MobiDB-lite"/>
    </source>
</evidence>
<dbReference type="GO" id="GO:0003700">
    <property type="term" value="F:DNA-binding transcription factor activity"/>
    <property type="evidence" value="ECO:0007669"/>
    <property type="project" value="TreeGrafter"/>
</dbReference>
<dbReference type="Gene3D" id="1.10.260.40">
    <property type="entry name" value="lambda repressor-like DNA-binding domains"/>
    <property type="match status" value="1"/>
</dbReference>
<keyword evidence="2" id="KW-0238">DNA-binding</keyword>
<comment type="caution">
    <text evidence="6">The sequence shown here is derived from an EMBL/GenBank/DDBJ whole genome shotgun (WGS) entry which is preliminary data.</text>
</comment>
<evidence type="ECO:0000256" key="1">
    <source>
        <dbReference type="ARBA" id="ARBA00023015"/>
    </source>
</evidence>
<dbReference type="SUPFAM" id="SSF53822">
    <property type="entry name" value="Periplasmic binding protein-like I"/>
    <property type="match status" value="1"/>
</dbReference>
<dbReference type="InterPro" id="IPR010982">
    <property type="entry name" value="Lambda_DNA-bd_dom_sf"/>
</dbReference>
<dbReference type="Pfam" id="PF00356">
    <property type="entry name" value="LacI"/>
    <property type="match status" value="1"/>
</dbReference>
<evidence type="ECO:0000256" key="2">
    <source>
        <dbReference type="ARBA" id="ARBA00023125"/>
    </source>
</evidence>
<organism evidence="6 7">
    <name type="scientific">Mycolicibacterium hodleri</name>
    <dbReference type="NCBI Taxonomy" id="49897"/>
    <lineage>
        <taxon>Bacteria</taxon>
        <taxon>Bacillati</taxon>
        <taxon>Actinomycetota</taxon>
        <taxon>Actinomycetes</taxon>
        <taxon>Mycobacteriales</taxon>
        <taxon>Mycobacteriaceae</taxon>
        <taxon>Mycolicibacterium</taxon>
    </lineage>
</organism>
<dbReference type="RefSeq" id="WP_142555813.1">
    <property type="nucleotide sequence ID" value="NZ_VIFX01000066.1"/>
</dbReference>
<sequence>MAVTMRDVAARAGVSIATVSFVVNESKPVKEPTRLRIEQAMAELGFQRNMVARALASRQTRIIALAYPALDHRLGWSIVDFVTSAAQAAADAGYHLVLWPVSNDATELAELVGQGLVDGVLLMHVQLDDARVEVLRPMDIPFALIGRTRDVEGLAYVDIDFDASLRVAVDHLSGLGHREIVLVTGTQETQNFREYGPYVRLEAAFGQVTGGPVLRCRQDPGSGRELATRLAVEAPTATAVIVADEAISAGLVAGLHTRGTRIPTDMSVLCILTSRDMAAMCDPPLTIVTAPGVELGRLGVEALLCRVQGATPPPPELRAGELLPGESTGPAPA</sequence>
<dbReference type="PANTHER" id="PTHR30146:SF153">
    <property type="entry name" value="LACTOSE OPERON REPRESSOR"/>
    <property type="match status" value="1"/>
</dbReference>
<dbReference type="InterPro" id="IPR046335">
    <property type="entry name" value="LacI/GalR-like_sensor"/>
</dbReference>
<dbReference type="PROSITE" id="PS00356">
    <property type="entry name" value="HTH_LACI_1"/>
    <property type="match status" value="1"/>
</dbReference>
<evidence type="ECO:0000313" key="6">
    <source>
        <dbReference type="EMBL" id="TQR82614.1"/>
    </source>
</evidence>
<dbReference type="Pfam" id="PF13377">
    <property type="entry name" value="Peripla_BP_3"/>
    <property type="match status" value="1"/>
</dbReference>
<dbReference type="InterPro" id="IPR000843">
    <property type="entry name" value="HTH_LacI"/>
</dbReference>
<keyword evidence="7" id="KW-1185">Reference proteome</keyword>
<dbReference type="SUPFAM" id="SSF47413">
    <property type="entry name" value="lambda repressor-like DNA-binding domains"/>
    <property type="match status" value="1"/>
</dbReference>
<gene>
    <name evidence="6" type="ORF">D8S82_31235</name>
</gene>
<dbReference type="CDD" id="cd01392">
    <property type="entry name" value="HTH_LacI"/>
    <property type="match status" value="1"/>
</dbReference>
<dbReference type="PROSITE" id="PS50932">
    <property type="entry name" value="HTH_LACI_2"/>
    <property type="match status" value="1"/>
</dbReference>
<dbReference type="SMART" id="SM00354">
    <property type="entry name" value="HTH_LACI"/>
    <property type="match status" value="1"/>
</dbReference>
<dbReference type="Gene3D" id="3.40.50.2300">
    <property type="match status" value="2"/>
</dbReference>
<keyword evidence="3" id="KW-0804">Transcription</keyword>
<accession>A0A544VRJ9</accession>
<feature type="domain" description="HTH lacI-type" evidence="5">
    <location>
        <begin position="3"/>
        <end position="57"/>
    </location>
</feature>